<dbReference type="Proteomes" id="UP001066276">
    <property type="component" value="Chromosome 5"/>
</dbReference>
<feature type="compositionally biased region" description="Basic residues" evidence="6">
    <location>
        <begin position="416"/>
        <end position="426"/>
    </location>
</feature>
<protein>
    <recommendedName>
        <fullName evidence="7">FH2 domain-containing protein</fullName>
    </recommendedName>
</protein>
<comment type="subcellular location">
    <subcellularLocation>
        <location evidence="1">Nucleus</location>
    </subcellularLocation>
</comment>
<evidence type="ECO:0000256" key="4">
    <source>
        <dbReference type="ARBA" id="ARBA00023242"/>
    </source>
</evidence>
<dbReference type="Pfam" id="PF02181">
    <property type="entry name" value="FH2"/>
    <property type="match status" value="1"/>
</dbReference>
<dbReference type="InterPro" id="IPR015425">
    <property type="entry name" value="FH2_Formin"/>
</dbReference>
<dbReference type="EMBL" id="JANPWB010000009">
    <property type="protein sequence ID" value="KAJ1152948.1"/>
    <property type="molecule type" value="Genomic_DNA"/>
</dbReference>
<evidence type="ECO:0000313" key="9">
    <source>
        <dbReference type="Proteomes" id="UP001066276"/>
    </source>
</evidence>
<keyword evidence="9" id="KW-1185">Reference proteome</keyword>
<dbReference type="GO" id="GO:0005634">
    <property type="term" value="C:nucleus"/>
    <property type="evidence" value="ECO:0007669"/>
    <property type="project" value="UniProtKB-SubCell"/>
</dbReference>
<evidence type="ECO:0000256" key="3">
    <source>
        <dbReference type="ARBA" id="ARBA00023054"/>
    </source>
</evidence>
<evidence type="ECO:0000259" key="7">
    <source>
        <dbReference type="PROSITE" id="PS51444"/>
    </source>
</evidence>
<feature type="compositionally biased region" description="Pro residues" evidence="6">
    <location>
        <begin position="920"/>
        <end position="939"/>
    </location>
</feature>
<evidence type="ECO:0000256" key="2">
    <source>
        <dbReference type="ARBA" id="ARBA00005271"/>
    </source>
</evidence>
<comment type="similarity">
    <text evidence="2">Belongs to the formin homology family. Cappuccino subfamily.</text>
</comment>
<feature type="coiled-coil region" evidence="5">
    <location>
        <begin position="588"/>
        <end position="648"/>
    </location>
</feature>
<feature type="compositionally biased region" description="Polar residues" evidence="6">
    <location>
        <begin position="376"/>
        <end position="394"/>
    </location>
</feature>
<evidence type="ECO:0000256" key="1">
    <source>
        <dbReference type="ARBA" id="ARBA00004123"/>
    </source>
</evidence>
<dbReference type="SUPFAM" id="SSF101447">
    <property type="entry name" value="Formin homology 2 domain (FH2 domain)"/>
    <property type="match status" value="1"/>
</dbReference>
<keyword evidence="4" id="KW-0539">Nucleus</keyword>
<feature type="region of interest" description="Disordered" evidence="6">
    <location>
        <begin position="975"/>
        <end position="1051"/>
    </location>
</feature>
<feature type="compositionally biased region" description="Basic and acidic residues" evidence="6">
    <location>
        <begin position="398"/>
        <end position="415"/>
    </location>
</feature>
<dbReference type="Gene3D" id="1.20.58.2220">
    <property type="entry name" value="Formin, FH2 domain"/>
    <property type="match status" value="1"/>
</dbReference>
<dbReference type="GO" id="GO:0005856">
    <property type="term" value="C:cytoskeleton"/>
    <property type="evidence" value="ECO:0007669"/>
    <property type="project" value="TreeGrafter"/>
</dbReference>
<feature type="region of interest" description="Disordered" evidence="6">
    <location>
        <begin position="1"/>
        <end position="167"/>
    </location>
</feature>
<dbReference type="InterPro" id="IPR042201">
    <property type="entry name" value="FH2_Formin_sf"/>
</dbReference>
<dbReference type="PANTHER" id="PTHR45920">
    <property type="entry name" value="FORMIN HOMOLOGY 2 DOMAIN CONTAINING, ISOFORM I"/>
    <property type="match status" value="1"/>
</dbReference>
<name>A0AAV7RLV9_PLEWA</name>
<evidence type="ECO:0000313" key="8">
    <source>
        <dbReference type="EMBL" id="KAJ1152948.1"/>
    </source>
</evidence>
<accession>A0AAV7RLV9</accession>
<keyword evidence="3 5" id="KW-0175">Coiled coil</keyword>
<feature type="region of interest" description="Disordered" evidence="6">
    <location>
        <begin position="896"/>
        <end position="963"/>
    </location>
</feature>
<gene>
    <name evidence="8" type="ORF">NDU88_005721</name>
</gene>
<reference evidence="8" key="1">
    <citation type="journal article" date="2022" name="bioRxiv">
        <title>Sequencing and chromosome-scale assembly of the giantPleurodeles waltlgenome.</title>
        <authorList>
            <person name="Brown T."/>
            <person name="Elewa A."/>
            <person name="Iarovenko S."/>
            <person name="Subramanian E."/>
            <person name="Araus A.J."/>
            <person name="Petzold A."/>
            <person name="Susuki M."/>
            <person name="Suzuki K.-i.T."/>
            <person name="Hayashi T."/>
            <person name="Toyoda A."/>
            <person name="Oliveira C."/>
            <person name="Osipova E."/>
            <person name="Leigh N.D."/>
            <person name="Simon A."/>
            <person name="Yun M.H."/>
        </authorList>
    </citation>
    <scope>NUCLEOTIDE SEQUENCE</scope>
    <source>
        <strain evidence="8">20211129_DDA</strain>
        <tissue evidence="8">Liver</tissue>
    </source>
</reference>
<dbReference type="SMART" id="SM00498">
    <property type="entry name" value="FH2"/>
    <property type="match status" value="1"/>
</dbReference>
<feature type="region of interest" description="Disordered" evidence="6">
    <location>
        <begin position="189"/>
        <end position="432"/>
    </location>
</feature>
<dbReference type="PANTHER" id="PTHR45920:SF7">
    <property type="entry name" value="FORMIN-G"/>
    <property type="match status" value="1"/>
</dbReference>
<feature type="compositionally biased region" description="Polar residues" evidence="6">
    <location>
        <begin position="102"/>
        <end position="111"/>
    </location>
</feature>
<feature type="compositionally biased region" description="Low complexity" evidence="6">
    <location>
        <begin position="940"/>
        <end position="956"/>
    </location>
</feature>
<proteinExistence type="inferred from homology"/>
<dbReference type="GO" id="GO:0005737">
    <property type="term" value="C:cytoplasm"/>
    <property type="evidence" value="ECO:0007669"/>
    <property type="project" value="TreeGrafter"/>
</dbReference>
<comment type="caution">
    <text evidence="8">The sequence shown here is derived from an EMBL/GenBank/DDBJ whole genome shotgun (WGS) entry which is preliminary data.</text>
</comment>
<organism evidence="8 9">
    <name type="scientific">Pleurodeles waltl</name>
    <name type="common">Iberian ribbed newt</name>
    <dbReference type="NCBI Taxonomy" id="8319"/>
    <lineage>
        <taxon>Eukaryota</taxon>
        <taxon>Metazoa</taxon>
        <taxon>Chordata</taxon>
        <taxon>Craniata</taxon>
        <taxon>Vertebrata</taxon>
        <taxon>Euteleostomi</taxon>
        <taxon>Amphibia</taxon>
        <taxon>Batrachia</taxon>
        <taxon>Caudata</taxon>
        <taxon>Salamandroidea</taxon>
        <taxon>Salamandridae</taxon>
        <taxon>Pleurodelinae</taxon>
        <taxon>Pleurodeles</taxon>
    </lineage>
</organism>
<feature type="domain" description="FH2" evidence="7">
    <location>
        <begin position="1087"/>
        <end position="1505"/>
    </location>
</feature>
<dbReference type="GO" id="GO:0051015">
    <property type="term" value="F:actin filament binding"/>
    <property type="evidence" value="ECO:0007669"/>
    <property type="project" value="TreeGrafter"/>
</dbReference>
<feature type="compositionally biased region" description="Low complexity" evidence="6">
    <location>
        <begin position="11"/>
        <end position="21"/>
    </location>
</feature>
<sequence length="1527" mass="167667">MGNQDGKLRKSAAAEAPPEDASGPRDAEATKKGGGRRTLGKHRGETDKRKGKSESTSVSRASVFSTLRIRKSRGQKDGSGGGSREDVLGSQALHTGELDSAHSMTSKTPDLSLSADETGLSDAEAEPGWAGRGAPPVEEVEVAQSSQRRQEGQRGSSGSDTDIYSFHSAAAEQEDLLSDIQHAIRFQLQQGEGSVGAPGRLVGSEPSPLESFSDKDTSSPDTEPAVYTQASSGTEVSAGLLPPEPCASLCLEPQGHTTDPPEEVATPTQSHHSPTPSPSEAGTLPLADDTTQQQQEEWVLLDLAGTPCSPGGALEEKPLDHTTDNTTPQNGSISSDALTPSWTELSPSSRVFKYPAPNSVKPYPPIHPYYIKTTTRQLSSPNHSPSASPGQSPRFQRRQQEGFSLRRDATTPDKRRVPRNRARLSHSRSADWTEELCRDHRRRRQLQEGSTPELLEHTGIGAESLPTLSRKHSVAPASNDTFPDVFSGRTLLEKLFSQQDNAQPEEAEQFCSRIIAMGLLLPFSDCFREPCNQIPPQVPTTFHHDQLYTWAAVSQPTHSLDYIEGRFPGRTHAVWPPTKPPEQEQLGLKHVETENRGVEKQYKEEQKQAQEDYELKSVVFKEEHANVIQQLEQTIEDLRTKITELEKQSVPMDTARTTIDLGIQCETASRSNSEHSDLHKVDLNVPPKSILLVKSVQTSPTEETALQKVPSAVILPQPPTTLNEDTGAESALELTNLQPQTQLTYCSEIALVLSPKQTLLQQYSCHSVDTMQGFPAQTPLPETEQEASMSYPGQSFIACASSSSAEIVHHFPPNSELEPSCQDLNAYHALEDTCNTSSPPVQPVTRFAPALLEGKDVPLPPPAPPLPAEAPLPLMPCKGVPPPPPLPGTQYFPVQSHQSAIGVPPAPPLPHTLEFTTVPSLPPAPPPPPPPPPLPPPLPGLWNSSPPTCPILSNSGIPPPPPPCPPLPGSVVPPPPPPPLPPSLPGSVIPPPPPLPGSEVPIPPPPPPLPGFGVPPPPPPLPGQNLGPPLPPPLPPMLPSSNNGPPPPPPVPSLNIPTCPYPVSGTLAPPLPGCLFALGMQQDSLSRKKLIEPCRPMKPLYWTRIQLHNKRDSSAPLVWDKIAELDVDFHEFEDLFSKAAVKETKKPISDTITKTKAKQVVKLLSNKRSQAVGILMSSLHLDMKDIQHAILNLDNSVVDLETIQALFEIRAQTEEMEKLQKHAKTSKEKDNVKPLDKPEQFLYELSLIPNFSERVFCILFRATFSENIPSVNRKLELIKKVCENLRNGPAVRQVLALILAFGNYMNGGNRTRGQADGFTLDILPKLKDVKSGDNSQTLLSYIVSYYLRHIYEPWQNAGKEQNLFPLPEPQDLFHVSQMKFEDFQKDLRKSRKDLKACETEAQKVYSLSLEEHLQPFKDQMEEFIEQAKIEQEAAEKFLAEVHTSFLETATYFYMKPKMGEKEVSIHAFFSLWDEFTTDFKDFWKKEYRTIMQERLKEAEVVYKQKIEKASYSSKPKHPGGIKAKLGM</sequence>
<dbReference type="FunFam" id="1.20.58.2220:FF:000005">
    <property type="entry name" value="Formin 1"/>
    <property type="match status" value="1"/>
</dbReference>
<dbReference type="PROSITE" id="PS51444">
    <property type="entry name" value="FH2"/>
    <property type="match status" value="1"/>
</dbReference>
<feature type="compositionally biased region" description="Basic and acidic residues" evidence="6">
    <location>
        <begin position="314"/>
        <end position="323"/>
    </location>
</feature>
<feature type="compositionally biased region" description="Polar residues" evidence="6">
    <location>
        <begin position="54"/>
        <end position="65"/>
    </location>
</feature>
<evidence type="ECO:0000256" key="5">
    <source>
        <dbReference type="SAM" id="Coils"/>
    </source>
</evidence>
<evidence type="ECO:0000256" key="6">
    <source>
        <dbReference type="SAM" id="MobiDB-lite"/>
    </source>
</evidence>
<feature type="compositionally biased region" description="Basic and acidic residues" evidence="6">
    <location>
        <begin position="22"/>
        <end position="31"/>
    </location>
</feature>
<feature type="compositionally biased region" description="Polar residues" evidence="6">
    <location>
        <begin position="324"/>
        <end position="349"/>
    </location>
</feature>
<dbReference type="GO" id="GO:0030866">
    <property type="term" value="P:cortical actin cytoskeleton organization"/>
    <property type="evidence" value="ECO:0007669"/>
    <property type="project" value="TreeGrafter"/>
</dbReference>